<dbReference type="Gene3D" id="3.40.1190.10">
    <property type="entry name" value="Mur-like, catalytic domain"/>
    <property type="match status" value="1"/>
</dbReference>
<protein>
    <submittedName>
        <fullName evidence="7">Folylpolyglutamate synthase</fullName>
        <ecNumber evidence="7">6.3.2.12</ecNumber>
    </submittedName>
</protein>
<dbReference type="InterPro" id="IPR018109">
    <property type="entry name" value="Folylpolyglutamate_synth_CS"/>
</dbReference>
<dbReference type="InterPro" id="IPR036565">
    <property type="entry name" value="Mur-like_cat_sf"/>
</dbReference>
<comment type="caution">
    <text evidence="7">The sequence shown here is derived from an EMBL/GenBank/DDBJ whole genome shotgun (WGS) entry which is preliminary data.</text>
</comment>
<name>A0AAN8A2I2_9PEZI</name>
<reference evidence="7" key="1">
    <citation type="submission" date="2023-08" db="EMBL/GenBank/DDBJ databases">
        <title>Black Yeasts Isolated from many extreme environments.</title>
        <authorList>
            <person name="Coleine C."/>
            <person name="Stajich J.E."/>
            <person name="Selbmann L."/>
        </authorList>
    </citation>
    <scope>NUCLEOTIDE SEQUENCE</scope>
    <source>
        <strain evidence="7">CCFEE 5810</strain>
    </source>
</reference>
<sequence length="434" mass="47757">MLETYNSSEYRPSTGFNRWDCITINQQTVSHQPFTRVENAVQQRNQLENIKASEFELLTATALEIFSEEEVDIAVVEVGMGGRLDATNIIGQTEDPSHPEHIEGQAFRPPPLVTAISKIGLDHQAFLGDTLSEIAREKAGIFKPGVPVVYDLSNDHEVLTALEDQSDYLETLNVTHLETPFQLLETGIRHAYFADELASKSAEAEMAAYIPEHTKRNMSVAFRATWIALQQLGRLPSTHKSRSQRERALLERLANTMIKNAAQDVRYPGRLQDLNIEHLTGRKQDVLLDGAHNAQSAEVLAAAVDRRRTAHPQQTKHAEMCVTWVLACSSTKEVDEILRILLRPGDVVYAAEFGPVDGMPWVEPMSSDTIVNAVMSLAGSIPRIEAHACGCDLQSALQKASDGAQGDPMVVAGSLYLVGDVLRLVKNAIEGTTG</sequence>
<evidence type="ECO:0000256" key="2">
    <source>
        <dbReference type="ARBA" id="ARBA00022598"/>
    </source>
</evidence>
<keyword evidence="2 7" id="KW-0436">Ligase</keyword>
<dbReference type="AlphaFoldDB" id="A0AAN8A2I2"/>
<evidence type="ECO:0000256" key="1">
    <source>
        <dbReference type="ARBA" id="ARBA00008276"/>
    </source>
</evidence>
<dbReference type="GO" id="GO:0008841">
    <property type="term" value="F:dihydrofolate synthase activity"/>
    <property type="evidence" value="ECO:0007669"/>
    <property type="project" value="UniProtKB-EC"/>
</dbReference>
<dbReference type="EMBL" id="JAVRQU010000006">
    <property type="protein sequence ID" value="KAK5701813.1"/>
    <property type="molecule type" value="Genomic_DNA"/>
</dbReference>
<dbReference type="InterPro" id="IPR001645">
    <property type="entry name" value="Folylpolyglutamate_synth"/>
</dbReference>
<dbReference type="GO" id="GO:0005829">
    <property type="term" value="C:cytosol"/>
    <property type="evidence" value="ECO:0007669"/>
    <property type="project" value="TreeGrafter"/>
</dbReference>
<evidence type="ECO:0000256" key="4">
    <source>
        <dbReference type="ARBA" id="ARBA00022741"/>
    </source>
</evidence>
<organism evidence="7 8">
    <name type="scientific">Elasticomyces elasticus</name>
    <dbReference type="NCBI Taxonomy" id="574655"/>
    <lineage>
        <taxon>Eukaryota</taxon>
        <taxon>Fungi</taxon>
        <taxon>Dikarya</taxon>
        <taxon>Ascomycota</taxon>
        <taxon>Pezizomycotina</taxon>
        <taxon>Dothideomycetes</taxon>
        <taxon>Dothideomycetidae</taxon>
        <taxon>Mycosphaerellales</taxon>
        <taxon>Teratosphaeriaceae</taxon>
        <taxon>Elasticomyces</taxon>
    </lineage>
</organism>
<dbReference type="GO" id="GO:0046872">
    <property type="term" value="F:metal ion binding"/>
    <property type="evidence" value="ECO:0007669"/>
    <property type="project" value="UniProtKB-KW"/>
</dbReference>
<evidence type="ECO:0000256" key="3">
    <source>
        <dbReference type="ARBA" id="ARBA00022723"/>
    </source>
</evidence>
<dbReference type="Gene3D" id="3.90.190.20">
    <property type="entry name" value="Mur ligase, C-terminal domain"/>
    <property type="match status" value="1"/>
</dbReference>
<dbReference type="SUPFAM" id="SSF53244">
    <property type="entry name" value="MurD-like peptide ligases, peptide-binding domain"/>
    <property type="match status" value="1"/>
</dbReference>
<dbReference type="EC" id="6.3.2.12" evidence="7"/>
<dbReference type="GO" id="GO:0005524">
    <property type="term" value="F:ATP binding"/>
    <property type="evidence" value="ECO:0007669"/>
    <property type="project" value="UniProtKB-KW"/>
</dbReference>
<evidence type="ECO:0000256" key="6">
    <source>
        <dbReference type="ARBA" id="ARBA00022842"/>
    </source>
</evidence>
<dbReference type="SUPFAM" id="SSF53623">
    <property type="entry name" value="MurD-like peptide ligases, catalytic domain"/>
    <property type="match status" value="1"/>
</dbReference>
<keyword evidence="5" id="KW-0067">ATP-binding</keyword>
<dbReference type="GO" id="GO:0005739">
    <property type="term" value="C:mitochondrion"/>
    <property type="evidence" value="ECO:0007669"/>
    <property type="project" value="TreeGrafter"/>
</dbReference>
<evidence type="ECO:0000256" key="5">
    <source>
        <dbReference type="ARBA" id="ARBA00022840"/>
    </source>
</evidence>
<dbReference type="PROSITE" id="PS01012">
    <property type="entry name" value="FOLYLPOLYGLU_SYNT_2"/>
    <property type="match status" value="1"/>
</dbReference>
<evidence type="ECO:0000313" key="8">
    <source>
        <dbReference type="Proteomes" id="UP001310594"/>
    </source>
</evidence>
<keyword evidence="3" id="KW-0479">Metal-binding</keyword>
<keyword evidence="4" id="KW-0547">Nucleotide-binding</keyword>
<gene>
    <name evidence="7" type="primary">FOL3</name>
    <name evidence="7" type="ORF">LTR97_004631</name>
</gene>
<dbReference type="Proteomes" id="UP001310594">
    <property type="component" value="Unassembled WGS sequence"/>
</dbReference>
<keyword evidence="6" id="KW-0460">Magnesium</keyword>
<dbReference type="PANTHER" id="PTHR11136">
    <property type="entry name" value="FOLYLPOLYGLUTAMATE SYNTHASE-RELATED"/>
    <property type="match status" value="1"/>
</dbReference>
<dbReference type="GO" id="GO:0004326">
    <property type="term" value="F:tetrahydrofolylpolyglutamate synthase activity"/>
    <property type="evidence" value="ECO:0007669"/>
    <property type="project" value="InterPro"/>
</dbReference>
<dbReference type="PANTHER" id="PTHR11136:SF0">
    <property type="entry name" value="DIHYDROFOLATE SYNTHETASE-RELATED"/>
    <property type="match status" value="1"/>
</dbReference>
<dbReference type="InterPro" id="IPR036615">
    <property type="entry name" value="Mur_ligase_C_dom_sf"/>
</dbReference>
<accession>A0AAN8A2I2</accession>
<proteinExistence type="inferred from homology"/>
<evidence type="ECO:0000313" key="7">
    <source>
        <dbReference type="EMBL" id="KAK5701813.1"/>
    </source>
</evidence>
<comment type="similarity">
    <text evidence="1">Belongs to the folylpolyglutamate synthase family.</text>
</comment>